<proteinExistence type="predicted"/>
<name>A0A7C0YDG0_9BACT</name>
<gene>
    <name evidence="3" type="ORF">ENF32_04035</name>
</gene>
<evidence type="ECO:0000259" key="2">
    <source>
        <dbReference type="Pfam" id="PF03061"/>
    </source>
</evidence>
<feature type="domain" description="Thioesterase" evidence="2">
    <location>
        <begin position="52"/>
        <end position="125"/>
    </location>
</feature>
<dbReference type="GO" id="GO:0016289">
    <property type="term" value="F:acyl-CoA hydrolase activity"/>
    <property type="evidence" value="ECO:0007669"/>
    <property type="project" value="TreeGrafter"/>
</dbReference>
<dbReference type="InterPro" id="IPR006683">
    <property type="entry name" value="Thioestr_dom"/>
</dbReference>
<evidence type="ECO:0000313" key="3">
    <source>
        <dbReference type="EMBL" id="HDD53219.1"/>
    </source>
</evidence>
<dbReference type="CDD" id="cd03443">
    <property type="entry name" value="PaaI_thioesterase"/>
    <property type="match status" value="1"/>
</dbReference>
<organism evidence="3">
    <name type="scientific">Thermosulfidibacter takaii</name>
    <dbReference type="NCBI Taxonomy" id="412593"/>
    <lineage>
        <taxon>Bacteria</taxon>
        <taxon>Pseudomonadati</taxon>
        <taxon>Thermosulfidibacterota</taxon>
        <taxon>Thermosulfidibacteria</taxon>
        <taxon>Thermosulfidibacterales</taxon>
        <taxon>Thermosulfidibacteraceae</taxon>
    </lineage>
</organism>
<evidence type="ECO:0000256" key="1">
    <source>
        <dbReference type="ARBA" id="ARBA00022801"/>
    </source>
</evidence>
<dbReference type="Proteomes" id="UP000885690">
    <property type="component" value="Unassembled WGS sequence"/>
</dbReference>
<keyword evidence="1" id="KW-0378">Hydrolase</keyword>
<dbReference type="Pfam" id="PF03061">
    <property type="entry name" value="4HBT"/>
    <property type="match status" value="1"/>
</dbReference>
<dbReference type="EMBL" id="DQWS01000153">
    <property type="protein sequence ID" value="HDD53219.1"/>
    <property type="molecule type" value="Genomic_DNA"/>
</dbReference>
<dbReference type="InterPro" id="IPR029069">
    <property type="entry name" value="HotDog_dom_sf"/>
</dbReference>
<dbReference type="InterPro" id="IPR052723">
    <property type="entry name" value="Acyl-CoA_thioesterase_PaaI"/>
</dbReference>
<comment type="caution">
    <text evidence="3">The sequence shown here is derived from an EMBL/GenBank/DDBJ whole genome shotgun (WGS) entry which is preliminary data.</text>
</comment>
<dbReference type="PANTHER" id="PTHR42856">
    <property type="entry name" value="ACYL-COENZYME A THIOESTERASE PAAI"/>
    <property type="match status" value="1"/>
</dbReference>
<sequence length="144" mass="15819">MNEGRSLAKRVEEYTYHRDRLRALLGIEVVDVAPGYAQVTLTVDEKHLNAAGVCHGGVIFSLCDFAFAVAGNSHGRLGFAIEVSISFFREANLGDQLVAEAREVHMGKRIGLFTMEVANQRGEKIALANGVSYHFDEPFPPEDP</sequence>
<dbReference type="InterPro" id="IPR003736">
    <property type="entry name" value="PAAI_dom"/>
</dbReference>
<dbReference type="PANTHER" id="PTHR42856:SF1">
    <property type="entry name" value="ACYL-COENZYME A THIOESTERASE PAAI"/>
    <property type="match status" value="1"/>
</dbReference>
<reference evidence="3" key="1">
    <citation type="journal article" date="2020" name="mSystems">
        <title>Genome- and Community-Level Interaction Insights into Carbon Utilization and Element Cycling Functions of Hydrothermarchaeota in Hydrothermal Sediment.</title>
        <authorList>
            <person name="Zhou Z."/>
            <person name="Liu Y."/>
            <person name="Xu W."/>
            <person name="Pan J."/>
            <person name="Luo Z.H."/>
            <person name="Li M."/>
        </authorList>
    </citation>
    <scope>NUCLEOTIDE SEQUENCE [LARGE SCALE GENOMIC DNA]</scope>
    <source>
        <strain evidence="3">HyVt-115</strain>
    </source>
</reference>
<accession>A0A7C0YDG0</accession>
<dbReference type="NCBIfam" id="TIGR00369">
    <property type="entry name" value="unchar_dom_1"/>
    <property type="match status" value="1"/>
</dbReference>
<dbReference type="Gene3D" id="3.10.129.10">
    <property type="entry name" value="Hotdog Thioesterase"/>
    <property type="match status" value="1"/>
</dbReference>
<dbReference type="SUPFAM" id="SSF54637">
    <property type="entry name" value="Thioesterase/thiol ester dehydrase-isomerase"/>
    <property type="match status" value="1"/>
</dbReference>
<protein>
    <submittedName>
        <fullName evidence="3">Hotdog fold thioesterase</fullName>
    </submittedName>
</protein>
<dbReference type="AlphaFoldDB" id="A0A7C0YDG0"/>